<keyword evidence="15" id="KW-1185">Reference proteome</keyword>
<evidence type="ECO:0000256" key="11">
    <source>
        <dbReference type="SAM" id="Phobius"/>
    </source>
</evidence>
<accession>A0A3N1Y800</accession>
<dbReference type="PROSITE" id="PS50885">
    <property type="entry name" value="HAMP"/>
    <property type="match status" value="1"/>
</dbReference>
<keyword evidence="8 11" id="KW-1133">Transmembrane helix</keyword>
<feature type="domain" description="HAMP" evidence="13">
    <location>
        <begin position="85"/>
        <end position="139"/>
    </location>
</feature>
<dbReference type="CDD" id="cd00082">
    <property type="entry name" value="HisKA"/>
    <property type="match status" value="1"/>
</dbReference>
<sequence length="354" mass="37223">MPFRRRLQSRIVLFAFGVGLLLGVLFAGTAWLGFDHLQEELVELMRGEEGPEEIARLRQVVAALLVAGAGAAAYLATWLGLWVSDRVLAPLNELARRVHRLRPGVAAPEPLAPQFADDVVRELAEAFDAYAARLAEALAREREFTAAASHELRTPLTVIRGSAGILLADGTLPPRARRAAERIERAARRMTELVEVLLVLARGGEGAAAPVPVAPPVREAVEAQRHLLRPGVTLTVEADESAQVAAAPAAVAMVAGNLVANALLHTEAGAVRVRADAAGLVVEDTGRGIDPAEAARLFEPGYRGAGAAPGGEGLGLTVVRRICAHYGWAVRLAPREGGGTRAEVCWGGRGGAGP</sequence>
<evidence type="ECO:0000313" key="14">
    <source>
        <dbReference type="EMBL" id="ROR34880.1"/>
    </source>
</evidence>
<keyword evidence="5" id="KW-0808">Transferase</keyword>
<dbReference type="InterPro" id="IPR005467">
    <property type="entry name" value="His_kinase_dom"/>
</dbReference>
<keyword evidence="10 11" id="KW-0472">Membrane</keyword>
<feature type="transmembrane region" description="Helical" evidence="11">
    <location>
        <begin position="12"/>
        <end position="34"/>
    </location>
</feature>
<dbReference type="Gene3D" id="3.30.565.10">
    <property type="entry name" value="Histidine kinase-like ATPase, C-terminal domain"/>
    <property type="match status" value="1"/>
</dbReference>
<dbReference type="InterPro" id="IPR003661">
    <property type="entry name" value="HisK_dim/P_dom"/>
</dbReference>
<protein>
    <recommendedName>
        <fullName evidence="3">histidine kinase</fullName>
        <ecNumber evidence="3">2.7.13.3</ecNumber>
    </recommendedName>
</protein>
<dbReference type="SUPFAM" id="SSF55874">
    <property type="entry name" value="ATPase domain of HSP90 chaperone/DNA topoisomerase II/histidine kinase"/>
    <property type="match status" value="1"/>
</dbReference>
<dbReference type="EC" id="2.7.13.3" evidence="3"/>
<keyword evidence="7 14" id="KW-0418">Kinase</keyword>
<dbReference type="OrthoDB" id="9121563at2"/>
<evidence type="ECO:0000256" key="7">
    <source>
        <dbReference type="ARBA" id="ARBA00022777"/>
    </source>
</evidence>
<dbReference type="Pfam" id="PF02518">
    <property type="entry name" value="HATPase_c"/>
    <property type="match status" value="1"/>
</dbReference>
<proteinExistence type="predicted"/>
<feature type="transmembrane region" description="Helical" evidence="11">
    <location>
        <begin position="60"/>
        <end position="83"/>
    </location>
</feature>
<dbReference type="SMART" id="SM00388">
    <property type="entry name" value="HisKA"/>
    <property type="match status" value="1"/>
</dbReference>
<dbReference type="RefSeq" id="WP_123400418.1">
    <property type="nucleotide sequence ID" value="NZ_RJVI01000001.1"/>
</dbReference>
<name>A0A3N1Y800_9GAMM</name>
<evidence type="ECO:0000256" key="9">
    <source>
        <dbReference type="ARBA" id="ARBA00023012"/>
    </source>
</evidence>
<evidence type="ECO:0000256" key="3">
    <source>
        <dbReference type="ARBA" id="ARBA00012438"/>
    </source>
</evidence>
<evidence type="ECO:0000259" key="13">
    <source>
        <dbReference type="PROSITE" id="PS50885"/>
    </source>
</evidence>
<dbReference type="Gene3D" id="1.10.287.130">
    <property type="match status" value="1"/>
</dbReference>
<dbReference type="AlphaFoldDB" id="A0A3N1Y800"/>
<evidence type="ECO:0000256" key="10">
    <source>
        <dbReference type="ARBA" id="ARBA00023136"/>
    </source>
</evidence>
<dbReference type="SUPFAM" id="SSF47384">
    <property type="entry name" value="Homodimeric domain of signal transducing histidine kinase"/>
    <property type="match status" value="1"/>
</dbReference>
<dbReference type="InterPro" id="IPR036097">
    <property type="entry name" value="HisK_dim/P_sf"/>
</dbReference>
<dbReference type="PANTHER" id="PTHR45436:SF16">
    <property type="entry name" value="HISTIDINE KINASE"/>
    <property type="match status" value="1"/>
</dbReference>
<evidence type="ECO:0000256" key="8">
    <source>
        <dbReference type="ARBA" id="ARBA00022989"/>
    </source>
</evidence>
<comment type="caution">
    <text evidence="14">The sequence shown here is derived from an EMBL/GenBank/DDBJ whole genome shotgun (WGS) entry which is preliminary data.</text>
</comment>
<evidence type="ECO:0000313" key="15">
    <source>
        <dbReference type="Proteomes" id="UP000276634"/>
    </source>
</evidence>
<dbReference type="PANTHER" id="PTHR45436">
    <property type="entry name" value="SENSOR HISTIDINE KINASE YKOH"/>
    <property type="match status" value="1"/>
</dbReference>
<reference evidence="14 15" key="1">
    <citation type="submission" date="2018-11" db="EMBL/GenBank/DDBJ databases">
        <title>Genomic Encyclopedia of Type Strains, Phase IV (KMG-IV): sequencing the most valuable type-strain genomes for metagenomic binning, comparative biology and taxonomic classification.</title>
        <authorList>
            <person name="Goeker M."/>
        </authorList>
    </citation>
    <scope>NUCLEOTIDE SEQUENCE [LARGE SCALE GENOMIC DNA]</scope>
    <source>
        <strain evidence="14 15">DSM 100275</strain>
    </source>
</reference>
<organism evidence="14 15">
    <name type="scientific">Inmirania thermothiophila</name>
    <dbReference type="NCBI Taxonomy" id="1750597"/>
    <lineage>
        <taxon>Bacteria</taxon>
        <taxon>Pseudomonadati</taxon>
        <taxon>Pseudomonadota</taxon>
        <taxon>Gammaproteobacteria</taxon>
        <taxon>Chromatiales</taxon>
        <taxon>Ectothiorhodospiraceae</taxon>
        <taxon>Inmirania</taxon>
    </lineage>
</organism>
<keyword evidence="6 11" id="KW-0812">Transmembrane</keyword>
<dbReference type="InterPro" id="IPR050428">
    <property type="entry name" value="TCS_sensor_his_kinase"/>
</dbReference>
<evidence type="ECO:0000256" key="5">
    <source>
        <dbReference type="ARBA" id="ARBA00022679"/>
    </source>
</evidence>
<dbReference type="InterPro" id="IPR003594">
    <property type="entry name" value="HATPase_dom"/>
</dbReference>
<keyword evidence="9" id="KW-0902">Two-component regulatory system</keyword>
<dbReference type="PROSITE" id="PS50109">
    <property type="entry name" value="HIS_KIN"/>
    <property type="match status" value="1"/>
</dbReference>
<dbReference type="SMART" id="SM00387">
    <property type="entry name" value="HATPase_c"/>
    <property type="match status" value="1"/>
</dbReference>
<keyword evidence="4" id="KW-0597">Phosphoprotein</keyword>
<evidence type="ECO:0000256" key="6">
    <source>
        <dbReference type="ARBA" id="ARBA00022692"/>
    </source>
</evidence>
<dbReference type="InterPro" id="IPR036890">
    <property type="entry name" value="HATPase_C_sf"/>
</dbReference>
<dbReference type="EMBL" id="RJVI01000001">
    <property type="protein sequence ID" value="ROR34880.1"/>
    <property type="molecule type" value="Genomic_DNA"/>
</dbReference>
<evidence type="ECO:0000256" key="2">
    <source>
        <dbReference type="ARBA" id="ARBA00004370"/>
    </source>
</evidence>
<gene>
    <name evidence="14" type="ORF">EDC57_0789</name>
</gene>
<evidence type="ECO:0000259" key="12">
    <source>
        <dbReference type="PROSITE" id="PS50109"/>
    </source>
</evidence>
<dbReference type="Gene3D" id="6.10.340.10">
    <property type="match status" value="1"/>
</dbReference>
<dbReference type="InterPro" id="IPR003660">
    <property type="entry name" value="HAMP_dom"/>
</dbReference>
<evidence type="ECO:0000256" key="1">
    <source>
        <dbReference type="ARBA" id="ARBA00000085"/>
    </source>
</evidence>
<comment type="subcellular location">
    <subcellularLocation>
        <location evidence="2">Membrane</location>
    </subcellularLocation>
</comment>
<dbReference type="GO" id="GO:0005886">
    <property type="term" value="C:plasma membrane"/>
    <property type="evidence" value="ECO:0007669"/>
    <property type="project" value="TreeGrafter"/>
</dbReference>
<feature type="domain" description="Histidine kinase" evidence="12">
    <location>
        <begin position="147"/>
        <end position="344"/>
    </location>
</feature>
<comment type="catalytic activity">
    <reaction evidence="1">
        <text>ATP + protein L-histidine = ADP + protein N-phospho-L-histidine.</text>
        <dbReference type="EC" id="2.7.13.3"/>
    </reaction>
</comment>
<dbReference type="InterPro" id="IPR004358">
    <property type="entry name" value="Sig_transdc_His_kin-like_C"/>
</dbReference>
<dbReference type="PRINTS" id="PR00344">
    <property type="entry name" value="BCTRLSENSOR"/>
</dbReference>
<dbReference type="Pfam" id="PF00512">
    <property type="entry name" value="HisKA"/>
    <property type="match status" value="1"/>
</dbReference>
<dbReference type="GO" id="GO:0000155">
    <property type="term" value="F:phosphorelay sensor kinase activity"/>
    <property type="evidence" value="ECO:0007669"/>
    <property type="project" value="InterPro"/>
</dbReference>
<evidence type="ECO:0000256" key="4">
    <source>
        <dbReference type="ARBA" id="ARBA00022553"/>
    </source>
</evidence>
<dbReference type="Proteomes" id="UP000276634">
    <property type="component" value="Unassembled WGS sequence"/>
</dbReference>